<feature type="transmembrane region" description="Helical" evidence="6">
    <location>
        <begin position="366"/>
        <end position="388"/>
    </location>
</feature>
<organism evidence="7 8">
    <name type="scientific">Furfurilactobacillus rossiae DSM 15814</name>
    <dbReference type="NCBI Taxonomy" id="1114972"/>
    <lineage>
        <taxon>Bacteria</taxon>
        <taxon>Bacillati</taxon>
        <taxon>Bacillota</taxon>
        <taxon>Bacilli</taxon>
        <taxon>Lactobacillales</taxon>
        <taxon>Lactobacillaceae</taxon>
        <taxon>Furfurilactobacillus</taxon>
    </lineage>
</organism>
<evidence type="ECO:0000313" key="7">
    <source>
        <dbReference type="EMBL" id="KRL52932.1"/>
    </source>
</evidence>
<dbReference type="RefSeq" id="WP_017261445.1">
    <property type="nucleotide sequence ID" value="NZ_AUAW01000030.1"/>
</dbReference>
<comment type="subcellular location">
    <subcellularLocation>
        <location evidence="1">Cell membrane</location>
        <topology evidence="1">Multi-pass membrane protein</topology>
    </subcellularLocation>
</comment>
<accession>A0A0R1RCM8</accession>
<keyword evidence="4 6" id="KW-1133">Transmembrane helix</keyword>
<feature type="transmembrane region" description="Helical" evidence="6">
    <location>
        <begin position="394"/>
        <end position="417"/>
    </location>
</feature>
<feature type="transmembrane region" description="Helical" evidence="6">
    <location>
        <begin position="101"/>
        <end position="119"/>
    </location>
</feature>
<protein>
    <submittedName>
        <fullName evidence="7">Major facilitator superfamily permease</fullName>
    </submittedName>
</protein>
<keyword evidence="3 6" id="KW-0812">Transmembrane</keyword>
<evidence type="ECO:0000256" key="1">
    <source>
        <dbReference type="ARBA" id="ARBA00004651"/>
    </source>
</evidence>
<dbReference type="AlphaFoldDB" id="A0A0R1RCM8"/>
<gene>
    <name evidence="7" type="ORF">FD35_GL001555</name>
</gene>
<dbReference type="EMBL" id="AZFF01000029">
    <property type="protein sequence ID" value="KRL52932.1"/>
    <property type="molecule type" value="Genomic_DNA"/>
</dbReference>
<dbReference type="InterPro" id="IPR036259">
    <property type="entry name" value="MFS_trans_sf"/>
</dbReference>
<evidence type="ECO:0000256" key="3">
    <source>
        <dbReference type="ARBA" id="ARBA00022692"/>
    </source>
</evidence>
<dbReference type="PANTHER" id="PTHR23513:SF6">
    <property type="entry name" value="MAJOR FACILITATOR SUPERFAMILY ASSOCIATED DOMAIN-CONTAINING PROTEIN"/>
    <property type="match status" value="1"/>
</dbReference>
<evidence type="ECO:0000256" key="5">
    <source>
        <dbReference type="ARBA" id="ARBA00023136"/>
    </source>
</evidence>
<feature type="transmembrane region" description="Helical" evidence="6">
    <location>
        <begin position="140"/>
        <end position="166"/>
    </location>
</feature>
<dbReference type="PANTHER" id="PTHR23513">
    <property type="entry name" value="INTEGRAL MEMBRANE EFFLUX PROTEIN-RELATED"/>
    <property type="match status" value="1"/>
</dbReference>
<keyword evidence="5 6" id="KW-0472">Membrane</keyword>
<comment type="caution">
    <text evidence="7">The sequence shown here is derived from an EMBL/GenBank/DDBJ whole genome shotgun (WGS) entry which is preliminary data.</text>
</comment>
<feature type="transmembrane region" description="Helical" evidence="6">
    <location>
        <begin position="43"/>
        <end position="65"/>
    </location>
</feature>
<dbReference type="Gene3D" id="1.20.1250.20">
    <property type="entry name" value="MFS general substrate transporter like domains"/>
    <property type="match status" value="1"/>
</dbReference>
<dbReference type="GO" id="GO:0022857">
    <property type="term" value="F:transmembrane transporter activity"/>
    <property type="evidence" value="ECO:0007669"/>
    <property type="project" value="InterPro"/>
</dbReference>
<keyword evidence="2" id="KW-1003">Cell membrane</keyword>
<evidence type="ECO:0000256" key="2">
    <source>
        <dbReference type="ARBA" id="ARBA00022475"/>
    </source>
</evidence>
<proteinExistence type="predicted"/>
<feature type="transmembrane region" description="Helical" evidence="6">
    <location>
        <begin position="77"/>
        <end position="95"/>
    </location>
</feature>
<evidence type="ECO:0000313" key="8">
    <source>
        <dbReference type="Proteomes" id="UP000051999"/>
    </source>
</evidence>
<name>A0A0R1RCM8_9LACO</name>
<keyword evidence="8" id="KW-1185">Reference proteome</keyword>
<dbReference type="eggNOG" id="ENOG5032RZ7">
    <property type="taxonomic scope" value="Bacteria"/>
</dbReference>
<dbReference type="PATRIC" id="fig|1114972.6.peg.1582"/>
<dbReference type="Proteomes" id="UP000051999">
    <property type="component" value="Unassembled WGS sequence"/>
</dbReference>
<feature type="transmembrane region" description="Helical" evidence="6">
    <location>
        <begin position="278"/>
        <end position="299"/>
    </location>
</feature>
<dbReference type="STRING" id="1114972.FD35_GL001555"/>
<feature type="transmembrane region" description="Helical" evidence="6">
    <location>
        <begin position="172"/>
        <end position="191"/>
    </location>
</feature>
<dbReference type="OrthoDB" id="2989542at2"/>
<evidence type="ECO:0000256" key="6">
    <source>
        <dbReference type="SAM" id="Phobius"/>
    </source>
</evidence>
<dbReference type="InterPro" id="IPR011701">
    <property type="entry name" value="MFS"/>
</dbReference>
<dbReference type="SUPFAM" id="SSF103473">
    <property type="entry name" value="MFS general substrate transporter"/>
    <property type="match status" value="1"/>
</dbReference>
<reference evidence="7 8" key="1">
    <citation type="journal article" date="2015" name="Genome Announc.">
        <title>Expanding the biotechnology potential of lactobacilli through comparative genomics of 213 strains and associated genera.</title>
        <authorList>
            <person name="Sun Z."/>
            <person name="Harris H.M."/>
            <person name="McCann A."/>
            <person name="Guo C."/>
            <person name="Argimon S."/>
            <person name="Zhang W."/>
            <person name="Yang X."/>
            <person name="Jeffery I.B."/>
            <person name="Cooney J.C."/>
            <person name="Kagawa T.F."/>
            <person name="Liu W."/>
            <person name="Song Y."/>
            <person name="Salvetti E."/>
            <person name="Wrobel A."/>
            <person name="Rasinkangas P."/>
            <person name="Parkhill J."/>
            <person name="Rea M.C."/>
            <person name="O'Sullivan O."/>
            <person name="Ritari J."/>
            <person name="Douillard F.P."/>
            <person name="Paul Ross R."/>
            <person name="Yang R."/>
            <person name="Briner A.E."/>
            <person name="Felis G.E."/>
            <person name="de Vos W.M."/>
            <person name="Barrangou R."/>
            <person name="Klaenhammer T.R."/>
            <person name="Caufield P.W."/>
            <person name="Cui Y."/>
            <person name="Zhang H."/>
            <person name="O'Toole P.W."/>
        </authorList>
    </citation>
    <scope>NUCLEOTIDE SEQUENCE [LARGE SCALE GENOMIC DNA]</scope>
    <source>
        <strain evidence="7 8">DSM 15814</strain>
    </source>
</reference>
<dbReference type="Pfam" id="PF07690">
    <property type="entry name" value="MFS_1"/>
    <property type="match status" value="1"/>
</dbReference>
<feature type="transmembrane region" description="Helical" evidence="6">
    <location>
        <begin position="240"/>
        <end position="258"/>
    </location>
</feature>
<feature type="transmembrane region" description="Helical" evidence="6">
    <location>
        <begin position="12"/>
        <end position="37"/>
    </location>
</feature>
<dbReference type="GO" id="GO:0005886">
    <property type="term" value="C:plasma membrane"/>
    <property type="evidence" value="ECO:0007669"/>
    <property type="project" value="UniProtKB-SubCell"/>
</dbReference>
<evidence type="ECO:0000256" key="4">
    <source>
        <dbReference type="ARBA" id="ARBA00022989"/>
    </source>
</evidence>
<feature type="transmembrane region" description="Helical" evidence="6">
    <location>
        <begin position="306"/>
        <end position="324"/>
    </location>
</feature>
<feature type="transmembrane region" description="Helical" evidence="6">
    <location>
        <begin position="330"/>
        <end position="346"/>
    </location>
</feature>
<sequence length="438" mass="47636">MHEYKTNRAFRTLVNVGIIDQIGSGLYSIVFLIYAASLPFKTLAVSIASIAWVIPALANIFTGYLADRTFNKRHAMWFSYFVQTILFLIIASLIGRSTKEGIFFFIMALDIIARLLGDYGNSLSTPLMKHIVAPEHMNEATSIGTAIGSLVQIVASALGATLIVALHHQYDLFALLDALTFLVAGVIFFIARHQYDQAESDVHKSVLTAKASRLAESSEAKEGFGTSFKLAMQEFTQNPFLLFMIVAGLAVNLLGTAIDPLSNLIFLHMSSFWFINYGYTIALLDIVFSVGSIAGAVFVNDMLKNTSMVTLLAASMGLLVLVAIDMLTLHNLWILLVLFFGTAYLLGKINPRFNAVIINTVPDDHLAATGGVISTVMMIGAPVGQFVFLTLANVISIPVSLIIYGISSLVVTILILVRGAGRLTKNDPTTARYNEAHV</sequence>